<evidence type="ECO:0008006" key="4">
    <source>
        <dbReference type="Google" id="ProtNLM"/>
    </source>
</evidence>
<dbReference type="EMBL" id="MCGN01000004">
    <property type="protein sequence ID" value="ORY97998.1"/>
    <property type="molecule type" value="Genomic_DNA"/>
</dbReference>
<dbReference type="InParanoid" id="A0A1X2HGF2"/>
<comment type="caution">
    <text evidence="2">The sequence shown here is derived from an EMBL/GenBank/DDBJ whole genome shotgun (WGS) entry which is preliminary data.</text>
</comment>
<organism evidence="2 3">
    <name type="scientific">Syncephalastrum racemosum</name>
    <name type="common">Filamentous fungus</name>
    <dbReference type="NCBI Taxonomy" id="13706"/>
    <lineage>
        <taxon>Eukaryota</taxon>
        <taxon>Fungi</taxon>
        <taxon>Fungi incertae sedis</taxon>
        <taxon>Mucoromycota</taxon>
        <taxon>Mucoromycotina</taxon>
        <taxon>Mucoromycetes</taxon>
        <taxon>Mucorales</taxon>
        <taxon>Syncephalastraceae</taxon>
        <taxon>Syncephalastrum</taxon>
    </lineage>
</organism>
<keyword evidence="3" id="KW-1185">Reference proteome</keyword>
<evidence type="ECO:0000313" key="3">
    <source>
        <dbReference type="Proteomes" id="UP000242180"/>
    </source>
</evidence>
<proteinExistence type="predicted"/>
<feature type="region of interest" description="Disordered" evidence="1">
    <location>
        <begin position="1"/>
        <end position="27"/>
    </location>
</feature>
<protein>
    <recommendedName>
        <fullName evidence="4">PAS domain-containing protein</fullName>
    </recommendedName>
</protein>
<reference evidence="2 3" key="1">
    <citation type="submission" date="2016-07" db="EMBL/GenBank/DDBJ databases">
        <title>Pervasive Adenine N6-methylation of Active Genes in Fungi.</title>
        <authorList>
            <consortium name="DOE Joint Genome Institute"/>
            <person name="Mondo S.J."/>
            <person name="Dannebaum R.O."/>
            <person name="Kuo R.C."/>
            <person name="Labutti K."/>
            <person name="Haridas S."/>
            <person name="Kuo A."/>
            <person name="Salamov A."/>
            <person name="Ahrendt S.R."/>
            <person name="Lipzen A."/>
            <person name="Sullivan W."/>
            <person name="Andreopoulos W.B."/>
            <person name="Clum A."/>
            <person name="Lindquist E."/>
            <person name="Daum C."/>
            <person name="Ramamoorthy G.K."/>
            <person name="Gryganskyi A."/>
            <person name="Culley D."/>
            <person name="Magnuson J.K."/>
            <person name="James T.Y."/>
            <person name="O'Malley M.A."/>
            <person name="Stajich J.E."/>
            <person name="Spatafora J.W."/>
            <person name="Visel A."/>
            <person name="Grigoriev I.V."/>
        </authorList>
    </citation>
    <scope>NUCLEOTIDE SEQUENCE [LARGE SCALE GENOMIC DNA]</scope>
    <source>
        <strain evidence="2 3">NRRL 2496</strain>
    </source>
</reference>
<name>A0A1X2HGF2_SYNRA</name>
<dbReference type="AlphaFoldDB" id="A0A1X2HGF2"/>
<gene>
    <name evidence="2" type="ORF">BCR43DRAFT_490702</name>
</gene>
<dbReference type="Proteomes" id="UP000242180">
    <property type="component" value="Unassembled WGS sequence"/>
</dbReference>
<dbReference type="OrthoDB" id="2338553at2759"/>
<evidence type="ECO:0000256" key="1">
    <source>
        <dbReference type="SAM" id="MobiDB-lite"/>
    </source>
</evidence>
<sequence length="535" mass="59991">MTSQYHHYHDHQHKHQSQHIPQQYHPHSFHDCPLRSSSLLIIDRTKQTIITATDEVFNTLGYSPVQLIGHNVGLLDLRPLQPRYVNTDYNSNSDNGNGGHYKRYMARHESTGGQVALEICVHPDAMASCADLDYWLLRPLQDAPPHGLFSPTLALPQIPALETTTDMSPMTVLRLSPYGMIEHAQSIGAGSLGFGTDLTGQPIMSFVHPSDVQSLCEGLSQTYKLLHHTFHVRWQRYPHHLPTQTQTQAQAQQRRHHSIHKNANKDIAHIEYEWATLTVMTMPRRLSCTAASDPLSRPICILRPYHPARNPAPPCRLLSSFLRRAHVTLDYYRTQGQQLLFGCLTAIHTAFGQGKLYMVEYLAHVLITLVDLMADILGPAATAATPPATGFPTSSNVHRKLKRNASVCVARDDETFEIIRLRQPAPSDFDCIQERQHKWLSAIRMLRMQTESSLQWPLALLSSAGLSSTTHITHAVFDTLEKSIVTGMNRLVVLPINSSFNHSQPRGEPCLQCPSSPSFSPSCSSSSFPENHCFN</sequence>
<feature type="compositionally biased region" description="Basic residues" evidence="1">
    <location>
        <begin position="1"/>
        <end position="17"/>
    </location>
</feature>
<evidence type="ECO:0000313" key="2">
    <source>
        <dbReference type="EMBL" id="ORY97998.1"/>
    </source>
</evidence>
<accession>A0A1X2HGF2</accession>